<dbReference type="PROSITE" id="PS00587">
    <property type="entry name" value="GLYCOSYL_HYDROL_F17"/>
    <property type="match status" value="1"/>
</dbReference>
<dbReference type="PANTHER" id="PTHR16631">
    <property type="entry name" value="GLUCAN 1,3-BETA-GLUCOSIDASE"/>
    <property type="match status" value="1"/>
</dbReference>
<dbReference type="SUPFAM" id="SSF51445">
    <property type="entry name" value="(Trans)glycosidases"/>
    <property type="match status" value="1"/>
</dbReference>
<evidence type="ECO:0000256" key="18">
    <source>
        <dbReference type="ARBA" id="ARBA00043078"/>
    </source>
</evidence>
<accession>A0A9N8ZX09</accession>
<dbReference type="GO" id="GO:0009986">
    <property type="term" value="C:cell surface"/>
    <property type="evidence" value="ECO:0007669"/>
    <property type="project" value="TreeGrafter"/>
</dbReference>
<keyword evidence="21" id="KW-0812">Transmembrane</keyword>
<proteinExistence type="inferred from homology"/>
<keyword evidence="23" id="KW-1185">Reference proteome</keyword>
<evidence type="ECO:0000256" key="7">
    <source>
        <dbReference type="ARBA" id="ARBA00022512"/>
    </source>
</evidence>
<reference evidence="22" key="1">
    <citation type="submission" date="2021-06" db="EMBL/GenBank/DDBJ databases">
        <authorList>
            <person name="Kallberg Y."/>
            <person name="Tangrot J."/>
            <person name="Rosling A."/>
        </authorList>
    </citation>
    <scope>NUCLEOTIDE SEQUENCE</scope>
    <source>
        <strain evidence="22">FL130A</strain>
    </source>
</reference>
<dbReference type="PANTHER" id="PTHR16631:SF17">
    <property type="entry name" value="GLUCAN ENDO-1,3-BETA-GLUCOSIDASE BTGC"/>
    <property type="match status" value="1"/>
</dbReference>
<protein>
    <recommendedName>
        <fullName evidence="5">glucan endo-1,3-beta-D-glucosidase</fullName>
        <ecNumber evidence="5">3.2.1.39</ecNumber>
    </recommendedName>
    <alternativeName>
        <fullName evidence="18">Endo-1,3-beta-glucanase btgC</fullName>
    </alternativeName>
    <alternativeName>
        <fullName evidence="17">Laminarinase btgC</fullName>
    </alternativeName>
</protein>
<evidence type="ECO:0000256" key="10">
    <source>
        <dbReference type="ARBA" id="ARBA00022801"/>
    </source>
</evidence>
<evidence type="ECO:0000313" key="23">
    <source>
        <dbReference type="Proteomes" id="UP000789508"/>
    </source>
</evidence>
<dbReference type="GO" id="GO:0009277">
    <property type="term" value="C:fungal-type cell wall"/>
    <property type="evidence" value="ECO:0007669"/>
    <property type="project" value="TreeGrafter"/>
</dbReference>
<dbReference type="GO" id="GO:0071555">
    <property type="term" value="P:cell wall organization"/>
    <property type="evidence" value="ECO:0007669"/>
    <property type="project" value="UniProtKB-KW"/>
</dbReference>
<dbReference type="GO" id="GO:0005576">
    <property type="term" value="C:extracellular region"/>
    <property type="evidence" value="ECO:0007669"/>
    <property type="project" value="TreeGrafter"/>
</dbReference>
<keyword evidence="10 20" id="KW-0378">Hydrolase</keyword>
<dbReference type="EC" id="3.2.1.39" evidence="5"/>
<keyword evidence="9" id="KW-0732">Signal</keyword>
<dbReference type="GO" id="GO:0000272">
    <property type="term" value="P:polysaccharide catabolic process"/>
    <property type="evidence" value="ECO:0007669"/>
    <property type="project" value="UniProtKB-KW"/>
</dbReference>
<organism evidence="22 23">
    <name type="scientific">Ambispora leptoticha</name>
    <dbReference type="NCBI Taxonomy" id="144679"/>
    <lineage>
        <taxon>Eukaryota</taxon>
        <taxon>Fungi</taxon>
        <taxon>Fungi incertae sedis</taxon>
        <taxon>Mucoromycota</taxon>
        <taxon>Glomeromycotina</taxon>
        <taxon>Glomeromycetes</taxon>
        <taxon>Archaeosporales</taxon>
        <taxon>Ambisporaceae</taxon>
        <taxon>Ambispora</taxon>
    </lineage>
</organism>
<gene>
    <name evidence="22" type="ORF">ALEPTO_LOCUS3984</name>
</gene>
<comment type="subcellular location">
    <subcellularLocation>
        <location evidence="3">Cell membrane</location>
        <topology evidence="3">Single-pass type II membrane protein</topology>
    </subcellularLocation>
    <subcellularLocation>
        <location evidence="2">Secreted</location>
        <location evidence="2">Cell wall</location>
    </subcellularLocation>
</comment>
<comment type="catalytic activity">
    <reaction evidence="1">
        <text>Hydrolysis of (1-&gt;3)-beta-D-glucosidic linkages in (1-&gt;3)-beta-D-glucans.</text>
        <dbReference type="EC" id="3.2.1.39"/>
    </reaction>
</comment>
<evidence type="ECO:0000256" key="19">
    <source>
        <dbReference type="RuleBase" id="RU004335"/>
    </source>
</evidence>
<keyword evidence="14" id="KW-0961">Cell wall biogenesis/degradation</keyword>
<comment type="function">
    <text evidence="16">Glucanases play a role in cell expansion during growth, in cell-cell fusion during mating, and in spore release during sporulation. This enzyme may be involved in beta-glucan degradation. Active on laminarin and lichenan.</text>
</comment>
<dbReference type="InterPro" id="IPR017853">
    <property type="entry name" value="GH"/>
</dbReference>
<evidence type="ECO:0000313" key="22">
    <source>
        <dbReference type="EMBL" id="CAG8511192.1"/>
    </source>
</evidence>
<dbReference type="GO" id="GO:0042973">
    <property type="term" value="F:glucan endo-1,3-beta-D-glucosidase activity"/>
    <property type="evidence" value="ECO:0007669"/>
    <property type="project" value="UniProtKB-EC"/>
</dbReference>
<comment type="similarity">
    <text evidence="4 19">Belongs to the glycosyl hydrolase 17 family.</text>
</comment>
<keyword evidence="15" id="KW-0624">Polysaccharide degradation</keyword>
<evidence type="ECO:0000256" key="6">
    <source>
        <dbReference type="ARBA" id="ARBA00022475"/>
    </source>
</evidence>
<dbReference type="InterPro" id="IPR050732">
    <property type="entry name" value="Beta-glucan_modifiers"/>
</dbReference>
<dbReference type="GO" id="GO:0005886">
    <property type="term" value="C:plasma membrane"/>
    <property type="evidence" value="ECO:0007669"/>
    <property type="project" value="UniProtKB-SubCell"/>
</dbReference>
<keyword evidence="13" id="KW-0119">Carbohydrate metabolism</keyword>
<evidence type="ECO:0000256" key="12">
    <source>
        <dbReference type="ARBA" id="ARBA00023180"/>
    </source>
</evidence>
<comment type="caution">
    <text evidence="22">The sequence shown here is derived from an EMBL/GenBank/DDBJ whole genome shotgun (WGS) entry which is preliminary data.</text>
</comment>
<evidence type="ECO:0000256" key="21">
    <source>
        <dbReference type="SAM" id="Phobius"/>
    </source>
</evidence>
<keyword evidence="6" id="KW-1003">Cell membrane</keyword>
<feature type="transmembrane region" description="Helical" evidence="21">
    <location>
        <begin position="6"/>
        <end position="26"/>
    </location>
</feature>
<keyword evidence="8" id="KW-0964">Secreted</keyword>
<evidence type="ECO:0000256" key="13">
    <source>
        <dbReference type="ARBA" id="ARBA00023277"/>
    </source>
</evidence>
<evidence type="ECO:0000256" key="4">
    <source>
        <dbReference type="ARBA" id="ARBA00008773"/>
    </source>
</evidence>
<keyword evidence="11 21" id="KW-0472">Membrane</keyword>
<evidence type="ECO:0000256" key="8">
    <source>
        <dbReference type="ARBA" id="ARBA00022525"/>
    </source>
</evidence>
<evidence type="ECO:0000256" key="16">
    <source>
        <dbReference type="ARBA" id="ARBA00037649"/>
    </source>
</evidence>
<evidence type="ECO:0000256" key="1">
    <source>
        <dbReference type="ARBA" id="ARBA00000382"/>
    </source>
</evidence>
<dbReference type="Pfam" id="PF00332">
    <property type="entry name" value="Glyco_hydro_17"/>
    <property type="match status" value="1"/>
</dbReference>
<dbReference type="AlphaFoldDB" id="A0A9N8ZX09"/>
<dbReference type="EMBL" id="CAJVPS010000835">
    <property type="protein sequence ID" value="CAG8511192.1"/>
    <property type="molecule type" value="Genomic_DNA"/>
</dbReference>
<evidence type="ECO:0000256" key="14">
    <source>
        <dbReference type="ARBA" id="ARBA00023316"/>
    </source>
</evidence>
<evidence type="ECO:0000256" key="11">
    <source>
        <dbReference type="ARBA" id="ARBA00023136"/>
    </source>
</evidence>
<name>A0A9N8ZX09_9GLOM</name>
<evidence type="ECO:0000256" key="17">
    <source>
        <dbReference type="ARBA" id="ARBA00042373"/>
    </source>
</evidence>
<evidence type="ECO:0000256" key="15">
    <source>
        <dbReference type="ARBA" id="ARBA00023326"/>
    </source>
</evidence>
<dbReference type="Gene3D" id="3.20.20.80">
    <property type="entry name" value="Glycosidases"/>
    <property type="match status" value="1"/>
</dbReference>
<evidence type="ECO:0000256" key="20">
    <source>
        <dbReference type="RuleBase" id="RU004336"/>
    </source>
</evidence>
<evidence type="ECO:0000256" key="2">
    <source>
        <dbReference type="ARBA" id="ARBA00004191"/>
    </source>
</evidence>
<keyword evidence="12" id="KW-0325">Glycoprotein</keyword>
<dbReference type="InterPro" id="IPR000490">
    <property type="entry name" value="Glyco_hydro_17"/>
</dbReference>
<evidence type="ECO:0000256" key="3">
    <source>
        <dbReference type="ARBA" id="ARBA00004401"/>
    </source>
</evidence>
<keyword evidence="7" id="KW-0134">Cell wall</keyword>
<evidence type="ECO:0000256" key="9">
    <source>
        <dbReference type="ARBA" id="ARBA00022729"/>
    </source>
</evidence>
<evidence type="ECO:0000256" key="5">
    <source>
        <dbReference type="ARBA" id="ARBA00012780"/>
    </source>
</evidence>
<keyword evidence="21" id="KW-1133">Transmembrane helix</keyword>
<keyword evidence="20" id="KW-0326">Glycosidase</keyword>
<sequence>MKRRTYIIIGVIVLSIIAVITIGVAVGTRKSKSTSADDSNHPIFKTWDGQSVNLNIQANSKYKKSFYGINYGPVNATWPECGNTLGDVIEDVKILSQLTSRQVHPNNCLDIKVIPTIWVDNNMTTYQRQYDDLFANLNQHGFDHIEGVSVGNEVIFRKDIPTNDLFQRIADVRQKIRALPNAPKNFPVFTSDLGSNVGDAFVSAVDAVFANVHPYFAGVTAQDGTNWTLKFFDENDVIYASKQNKPAVIAEVGWPTQGASNNGSVASIPNLQTFISQFICSANARQYKYYYFETFDTPWKTQRFTVLEGSWGLFYPDRTLKPGLTLPDCAPTAPGLSN</sequence>
<dbReference type="Proteomes" id="UP000789508">
    <property type="component" value="Unassembled WGS sequence"/>
</dbReference>
<dbReference type="OrthoDB" id="77201at2759"/>